<feature type="signal peptide" evidence="1">
    <location>
        <begin position="1"/>
        <end position="16"/>
    </location>
</feature>
<evidence type="ECO:0000256" key="1">
    <source>
        <dbReference type="SAM" id="SignalP"/>
    </source>
</evidence>
<keyword evidence="1" id="KW-0732">Signal</keyword>
<feature type="chain" id="PRO_5005487599" evidence="1">
    <location>
        <begin position="17"/>
        <end position="102"/>
    </location>
</feature>
<accession>A0A0K2T9A8</accession>
<reference evidence="2" key="1">
    <citation type="submission" date="2014-05" db="EMBL/GenBank/DDBJ databases">
        <authorList>
            <person name="Chronopoulou M."/>
        </authorList>
    </citation>
    <scope>NUCLEOTIDE SEQUENCE</scope>
    <source>
        <tissue evidence="2">Whole organism</tissue>
    </source>
</reference>
<dbReference type="AlphaFoldDB" id="A0A0K2T9A8"/>
<organism evidence="2">
    <name type="scientific">Lepeophtheirus salmonis</name>
    <name type="common">Salmon louse</name>
    <name type="synonym">Caligus salmonis</name>
    <dbReference type="NCBI Taxonomy" id="72036"/>
    <lineage>
        <taxon>Eukaryota</taxon>
        <taxon>Metazoa</taxon>
        <taxon>Ecdysozoa</taxon>
        <taxon>Arthropoda</taxon>
        <taxon>Crustacea</taxon>
        <taxon>Multicrustacea</taxon>
        <taxon>Hexanauplia</taxon>
        <taxon>Copepoda</taxon>
        <taxon>Siphonostomatoida</taxon>
        <taxon>Caligidae</taxon>
        <taxon>Lepeophtheirus</taxon>
    </lineage>
</organism>
<dbReference type="OrthoDB" id="6402295at2759"/>
<dbReference type="EMBL" id="HACA01005318">
    <property type="protein sequence ID" value="CDW22679.1"/>
    <property type="molecule type" value="Transcribed_RNA"/>
</dbReference>
<sequence length="102" mass="11327">MLPIWVFLGMLTLSSAQNGIILKAPSLVQNCGCQCSSLTFADSYGRIQGNCRSADYTGARWCYIPFSHTCNDAQYSSRFRNQWSYEACATPRCGGLYTNFLG</sequence>
<protein>
    <submittedName>
        <fullName evidence="2">Uncharacterized protein</fullName>
    </submittedName>
</protein>
<name>A0A0K2T9A8_LEPSM</name>
<proteinExistence type="predicted"/>
<evidence type="ECO:0000313" key="2">
    <source>
        <dbReference type="EMBL" id="CDW22679.1"/>
    </source>
</evidence>